<proteinExistence type="inferred from homology"/>
<evidence type="ECO:0000256" key="1">
    <source>
        <dbReference type="ARBA" id="ARBA00004123"/>
    </source>
</evidence>
<comment type="subcellular location">
    <subcellularLocation>
        <location evidence="1">Nucleus</location>
    </subcellularLocation>
</comment>
<comment type="similarity">
    <text evidence="6">Belongs to the PRP39 family.</text>
</comment>
<dbReference type="PROSITE" id="PS50102">
    <property type="entry name" value="RRM"/>
    <property type="match status" value="1"/>
</dbReference>
<dbReference type="AlphaFoldDB" id="A0A7S3M3V2"/>
<evidence type="ECO:0000259" key="9">
    <source>
        <dbReference type="PROSITE" id="PS50102"/>
    </source>
</evidence>
<dbReference type="InterPro" id="IPR059164">
    <property type="entry name" value="HAT_PRP39_C"/>
</dbReference>
<dbReference type="EMBL" id="HBIC01018424">
    <property type="protein sequence ID" value="CAE0280310.1"/>
    <property type="molecule type" value="Transcribed_RNA"/>
</dbReference>
<evidence type="ECO:0000256" key="3">
    <source>
        <dbReference type="ARBA" id="ARBA00022737"/>
    </source>
</evidence>
<dbReference type="SUPFAM" id="SSF54928">
    <property type="entry name" value="RNA-binding domain, RBD"/>
    <property type="match status" value="1"/>
</dbReference>
<keyword evidence="4" id="KW-0508">mRNA splicing</keyword>
<dbReference type="SMART" id="SM00386">
    <property type="entry name" value="HAT"/>
    <property type="match status" value="5"/>
</dbReference>
<dbReference type="Pfam" id="PF00076">
    <property type="entry name" value="RRM_1"/>
    <property type="match status" value="1"/>
</dbReference>
<name>A0A7S3M3V2_9STRA</name>
<dbReference type="GO" id="GO:0000395">
    <property type="term" value="P:mRNA 5'-splice site recognition"/>
    <property type="evidence" value="ECO:0007669"/>
    <property type="project" value="TreeGrafter"/>
</dbReference>
<evidence type="ECO:0000313" key="10">
    <source>
        <dbReference type="EMBL" id="CAE0280310.1"/>
    </source>
</evidence>
<dbReference type="PANTHER" id="PTHR17204:SF5">
    <property type="entry name" value="PRE-MRNA-PROCESSING FACTOR 39"/>
    <property type="match status" value="1"/>
</dbReference>
<feature type="region of interest" description="Disordered" evidence="8">
    <location>
        <begin position="873"/>
        <end position="957"/>
    </location>
</feature>
<dbReference type="SMART" id="SM00360">
    <property type="entry name" value="RRM"/>
    <property type="match status" value="1"/>
</dbReference>
<dbReference type="GO" id="GO:0071004">
    <property type="term" value="C:U2-type prespliceosome"/>
    <property type="evidence" value="ECO:0007669"/>
    <property type="project" value="TreeGrafter"/>
</dbReference>
<evidence type="ECO:0000256" key="4">
    <source>
        <dbReference type="ARBA" id="ARBA00023187"/>
    </source>
</evidence>
<feature type="region of interest" description="Disordered" evidence="8">
    <location>
        <begin position="566"/>
        <end position="632"/>
    </location>
</feature>
<dbReference type="InterPro" id="IPR003107">
    <property type="entry name" value="HAT"/>
</dbReference>
<accession>A0A7S3M3V2</accession>
<dbReference type="PANTHER" id="PTHR17204">
    <property type="entry name" value="PRE-MRNA PROCESSING PROTEIN PRP39-RELATED"/>
    <property type="match status" value="1"/>
</dbReference>
<evidence type="ECO:0000256" key="6">
    <source>
        <dbReference type="ARBA" id="ARBA00038019"/>
    </source>
</evidence>
<feature type="domain" description="RRM" evidence="9">
    <location>
        <begin position="785"/>
        <end position="862"/>
    </location>
</feature>
<reference evidence="10" key="1">
    <citation type="submission" date="2021-01" db="EMBL/GenBank/DDBJ databases">
        <authorList>
            <person name="Corre E."/>
            <person name="Pelletier E."/>
            <person name="Niang G."/>
            <person name="Scheremetjew M."/>
            <person name="Finn R."/>
            <person name="Kale V."/>
            <person name="Holt S."/>
            <person name="Cochrane G."/>
            <person name="Meng A."/>
            <person name="Brown T."/>
            <person name="Cohen L."/>
        </authorList>
    </citation>
    <scope>NUCLEOTIDE SEQUENCE</scope>
    <source>
        <strain evidence="10">CCAP 955/1</strain>
    </source>
</reference>
<evidence type="ECO:0000256" key="7">
    <source>
        <dbReference type="PROSITE-ProRule" id="PRU00176"/>
    </source>
</evidence>
<sequence>MSNAIASLEAGIAANPLDESSYLALIPLIRVDTDRVTVYREAYSVNFNAGLSFWLDWLADAPGARLFEKALSSCPHFELANKYIEFAFSLVEEEKMTASEYRAILERLIIQCGSDVFTGSEIWRYYREFEVDEHEDLVDLGASAADIQKSKERFVKVYHRQLSLPLVGNEETLKEFEQKLGELCVASDVGLINPTELEKKVLAAKETREGRLIYEMHLLSDKYEASSTAERETFWTGYITFEKKQAQLSRTQRLFERAVMECPHSLTLWLEFTDFALSVLKNWSLLASVTKRALKMFRSSAFLWKLHLISLEGSHESVEELQAVQQAALGSGLSNVEEYLDIYLAFCDYHRRQLETTYGKLQTQKPASAELVERAQSQVEQLQNALAQVQAFLASYGANWVAGWWRACKYHAQAEATLLAPVQDMLIAQEAEQAGPVMAFGSQKSSKKAPKAKILPGSDVWESAIKVFPTSYFLYSEYIHWAGRLKEYEHCRRVYRKMTNLQLDVSAVEVCKEWVHFEQQHGSLQDIQAALSRSFAHAQAELLQAHSSLAAAAVVTAHADDAMQVDSSAAEANNRNKKRKTTESSEAQVSVTPDKESAQPSSKKVKATAHHDTVAASPPAATSTTSSAGQAASPAPATTAAVAPVLSDNTVTVSNFPFHATMDSIGPMLRDKCTFSTEDLSEAGVTVPGSVVSMHLLLTKAGHSRGAVEVEFAPVATSTGETPPMTVLKPFLELVVTTLQGYVYNERALKATIKVLPVPGAEKKEKVDPLVLQQRAGSVTAPHLTTVFVSHLVAEVTTAQLKEHFESCGEVLAAKVAVDKKTGESKGTGLVQFATESGRSAALQMNKTEFHGESIGVAPSRFSLITVAQAPTEVPSSSVAESHVATKSADKKVETKDTLHPQHTEVKKSIASSEKVQDEVRSETAPPAKSAPLPKFSNTSFKPRNLGKQAPKGKIQL</sequence>
<feature type="compositionally biased region" description="Low complexity" evidence="8">
    <location>
        <begin position="615"/>
        <end position="632"/>
    </location>
</feature>
<dbReference type="InterPro" id="IPR035979">
    <property type="entry name" value="RBD_domain_sf"/>
</dbReference>
<dbReference type="GO" id="GO:0000243">
    <property type="term" value="C:commitment complex"/>
    <property type="evidence" value="ECO:0007669"/>
    <property type="project" value="TreeGrafter"/>
</dbReference>
<organism evidence="10">
    <name type="scientific">Spumella elongata</name>
    <dbReference type="NCBI Taxonomy" id="89044"/>
    <lineage>
        <taxon>Eukaryota</taxon>
        <taxon>Sar</taxon>
        <taxon>Stramenopiles</taxon>
        <taxon>Ochrophyta</taxon>
        <taxon>Chrysophyceae</taxon>
        <taxon>Chromulinales</taxon>
        <taxon>Chromulinaceae</taxon>
        <taxon>Spumella</taxon>
    </lineage>
</organism>
<keyword evidence="3" id="KW-0677">Repeat</keyword>
<dbReference type="Pfam" id="PF23241">
    <property type="entry name" value="HAT_PRP39_C"/>
    <property type="match status" value="1"/>
</dbReference>
<dbReference type="SUPFAM" id="SSF48452">
    <property type="entry name" value="TPR-like"/>
    <property type="match status" value="2"/>
</dbReference>
<keyword evidence="5" id="KW-0539">Nucleus</keyword>
<dbReference type="GO" id="GO:0030627">
    <property type="term" value="F:pre-mRNA 5'-splice site binding"/>
    <property type="evidence" value="ECO:0007669"/>
    <property type="project" value="TreeGrafter"/>
</dbReference>
<evidence type="ECO:0000256" key="5">
    <source>
        <dbReference type="ARBA" id="ARBA00023242"/>
    </source>
</evidence>
<gene>
    <name evidence="10" type="ORF">SELO1098_LOCUS9144</name>
</gene>
<keyword evidence="7" id="KW-0694">RNA-binding</keyword>
<dbReference type="InterPro" id="IPR000504">
    <property type="entry name" value="RRM_dom"/>
</dbReference>
<feature type="compositionally biased region" description="Basic and acidic residues" evidence="8">
    <location>
        <begin position="888"/>
        <end position="908"/>
    </location>
</feature>
<evidence type="ECO:0000256" key="8">
    <source>
        <dbReference type="SAM" id="MobiDB-lite"/>
    </source>
</evidence>
<dbReference type="Gene3D" id="3.30.70.330">
    <property type="match status" value="1"/>
</dbReference>
<dbReference type="Gene3D" id="1.25.40.10">
    <property type="entry name" value="Tetratricopeptide repeat domain"/>
    <property type="match status" value="2"/>
</dbReference>
<keyword evidence="2" id="KW-0507">mRNA processing</keyword>
<dbReference type="GO" id="GO:0005685">
    <property type="term" value="C:U1 snRNP"/>
    <property type="evidence" value="ECO:0007669"/>
    <property type="project" value="TreeGrafter"/>
</dbReference>
<protein>
    <recommendedName>
        <fullName evidence="9">RRM domain-containing protein</fullName>
    </recommendedName>
</protein>
<evidence type="ECO:0000256" key="2">
    <source>
        <dbReference type="ARBA" id="ARBA00022664"/>
    </source>
</evidence>
<dbReference type="InterPro" id="IPR011990">
    <property type="entry name" value="TPR-like_helical_dom_sf"/>
</dbReference>
<dbReference type="InterPro" id="IPR012677">
    <property type="entry name" value="Nucleotide-bd_a/b_plait_sf"/>
</dbReference>